<evidence type="ECO:0008006" key="4">
    <source>
        <dbReference type="Google" id="ProtNLM"/>
    </source>
</evidence>
<evidence type="ECO:0000313" key="3">
    <source>
        <dbReference type="Proteomes" id="UP000037460"/>
    </source>
</evidence>
<name>A0A0M0LRD5_9EUKA</name>
<dbReference type="Proteomes" id="UP000037460">
    <property type="component" value="Unassembled WGS sequence"/>
</dbReference>
<proteinExistence type="predicted"/>
<protein>
    <recommendedName>
        <fullName evidence="4">Methyltransferase FkbM domain-containing protein</fullName>
    </recommendedName>
</protein>
<feature type="signal peptide" evidence="1">
    <location>
        <begin position="1"/>
        <end position="32"/>
    </location>
</feature>
<keyword evidence="3" id="KW-1185">Reference proteome</keyword>
<gene>
    <name evidence="2" type="ORF">Ctob_013670</name>
</gene>
<reference evidence="3" key="1">
    <citation type="journal article" date="2015" name="PLoS Genet.">
        <title>Genome Sequence and Transcriptome Analyses of Chrysochromulina tobin: Metabolic Tools for Enhanced Algal Fitness in the Prominent Order Prymnesiales (Haptophyceae).</title>
        <authorList>
            <person name="Hovde B.T."/>
            <person name="Deodato C.R."/>
            <person name="Hunsperger H.M."/>
            <person name="Ryken S.A."/>
            <person name="Yost W."/>
            <person name="Jha R.K."/>
            <person name="Patterson J."/>
            <person name="Monnat R.J. Jr."/>
            <person name="Barlow S.B."/>
            <person name="Starkenburg S.R."/>
            <person name="Cattolico R.A."/>
        </authorList>
    </citation>
    <scope>NUCLEOTIDE SEQUENCE</scope>
    <source>
        <strain evidence="3">CCMP291</strain>
    </source>
</reference>
<dbReference type="InterPro" id="IPR029063">
    <property type="entry name" value="SAM-dependent_MTases_sf"/>
</dbReference>
<dbReference type="SUPFAM" id="SSF53335">
    <property type="entry name" value="S-adenosyl-L-methionine-dependent methyltransferases"/>
    <property type="match status" value="1"/>
</dbReference>
<evidence type="ECO:0000313" key="2">
    <source>
        <dbReference type="EMBL" id="KOO53313.1"/>
    </source>
</evidence>
<sequence length="268" mass="29379">MRDPFVPGSLNAKKSKSMLAVLLLSLSPITSTFLDEKGKPVSKSKESVEHALIRRHISKQSCGVLELGARYGTSSCAIAHHIDRKDAIVSVEADPSVSPATARNLRENNCSNHLISGVVATRPMVRSKRRNGSGYTNYFEVLHADGKQAAAAIANESSIAYTPTQLERTYGVRFDSMVVDCEGCFDAFVSSFPGFVSRIETIILEADYGMGMQRLGYANYTALEQSLHAMGFGTVERFDHPCCRKPPFNQIPMMVFKQAMRNGPMTCA</sequence>
<feature type="chain" id="PRO_5005603507" description="Methyltransferase FkbM domain-containing protein" evidence="1">
    <location>
        <begin position="33"/>
        <end position="268"/>
    </location>
</feature>
<organism evidence="2 3">
    <name type="scientific">Chrysochromulina tobinii</name>
    <dbReference type="NCBI Taxonomy" id="1460289"/>
    <lineage>
        <taxon>Eukaryota</taxon>
        <taxon>Haptista</taxon>
        <taxon>Haptophyta</taxon>
        <taxon>Prymnesiophyceae</taxon>
        <taxon>Prymnesiales</taxon>
        <taxon>Chrysochromulinaceae</taxon>
        <taxon>Chrysochromulina</taxon>
    </lineage>
</organism>
<accession>A0A0M0LRD5</accession>
<keyword evidence="1" id="KW-0732">Signal</keyword>
<dbReference type="AlphaFoldDB" id="A0A0M0LRD5"/>
<dbReference type="EMBL" id="JWZX01000286">
    <property type="protein sequence ID" value="KOO53313.1"/>
    <property type="molecule type" value="Genomic_DNA"/>
</dbReference>
<comment type="caution">
    <text evidence="2">The sequence shown here is derived from an EMBL/GenBank/DDBJ whole genome shotgun (WGS) entry which is preliminary data.</text>
</comment>
<evidence type="ECO:0000256" key="1">
    <source>
        <dbReference type="SAM" id="SignalP"/>
    </source>
</evidence>
<dbReference type="Gene3D" id="3.40.50.150">
    <property type="entry name" value="Vaccinia Virus protein VP39"/>
    <property type="match status" value="1"/>
</dbReference>
<dbReference type="OrthoDB" id="406386at2759"/>